<evidence type="ECO:0000313" key="2">
    <source>
        <dbReference type="EMBL" id="BAB51098.1"/>
    </source>
</evidence>
<dbReference type="AlphaFoldDB" id="Q98E22"/>
<dbReference type="Gene3D" id="3.90.1340.10">
    <property type="entry name" value="Phage tail collar domain"/>
    <property type="match status" value="1"/>
</dbReference>
<dbReference type="RefSeq" id="WP_010912440.1">
    <property type="nucleotide sequence ID" value="NC_002678.2"/>
</dbReference>
<accession>Q98E22</accession>
<proteinExistence type="predicted"/>
<sequence length="169" mass="17867">MAQPYIGEIRMFAGNFAPAGWMFCEGQLLPISEYETLFQLIGTTYGGDGQSTFALPDLRGRVPIHQGGGFVLAETGGVEEVTLTVAQIPAHSHPLLATNDFATTTAVQNNVPAAASVVNIDAYGTDQPTTPVSVQSISATGGSQPHSNFQPYLCVDFIISLFGIFPSQT</sequence>
<dbReference type="eggNOG" id="COG4675">
    <property type="taxonomic scope" value="Bacteria"/>
</dbReference>
<gene>
    <name evidence="2" type="ordered locus">mll4442</name>
</gene>
<evidence type="ECO:0000313" key="3">
    <source>
        <dbReference type="Proteomes" id="UP000000552"/>
    </source>
</evidence>
<name>Q98E22_RHILO</name>
<dbReference type="SUPFAM" id="SSF88874">
    <property type="entry name" value="Receptor-binding domain of short tail fibre protein gp12"/>
    <property type="match status" value="1"/>
</dbReference>
<feature type="domain" description="Phage tail collar" evidence="1">
    <location>
        <begin position="7"/>
        <end position="63"/>
    </location>
</feature>
<reference evidence="2 3" key="1">
    <citation type="journal article" date="2000" name="DNA Res.">
        <title>Complete genome structure of the nitrogen-fixing symbiotic bacterium Mesorhizobium loti.</title>
        <authorList>
            <person name="Kaneko T."/>
            <person name="Nakamura Y."/>
            <person name="Sato S."/>
            <person name="Asamizu E."/>
            <person name="Kato T."/>
            <person name="Sasamoto S."/>
            <person name="Watanabe A."/>
            <person name="Idesawa K."/>
            <person name="Ishikawa A."/>
            <person name="Kawashima K."/>
            <person name="Kimura T."/>
            <person name="Kishida Y."/>
            <person name="Kiyokawa C."/>
            <person name="Kohara M."/>
            <person name="Matsumoto M."/>
            <person name="Matsuno A."/>
            <person name="Mochizuki Y."/>
            <person name="Nakayama S."/>
            <person name="Nakazaki N."/>
            <person name="Shimpo S."/>
            <person name="Sugimoto M."/>
            <person name="Takeuchi C."/>
            <person name="Yamada M."/>
            <person name="Tabata S."/>
        </authorList>
    </citation>
    <scope>NUCLEOTIDE SEQUENCE [LARGE SCALE GENOMIC DNA]</scope>
    <source>
        <strain evidence="3">LMG 29417 / CECT 9101 / MAFF 303099</strain>
    </source>
</reference>
<dbReference type="KEGG" id="mlo:mll4442"/>
<dbReference type="Proteomes" id="UP000000552">
    <property type="component" value="Chromosome"/>
</dbReference>
<protein>
    <submittedName>
        <fullName evidence="2">Microcystin dependent protein MdpB</fullName>
    </submittedName>
</protein>
<dbReference type="InterPro" id="IPR037053">
    <property type="entry name" value="Phage_tail_collar_dom_sf"/>
</dbReference>
<evidence type="ECO:0000259" key="1">
    <source>
        <dbReference type="Pfam" id="PF07484"/>
    </source>
</evidence>
<dbReference type="HOGENOM" id="CLU_087872_0_0_5"/>
<dbReference type="PATRIC" id="fig|266835.9.peg.3506"/>
<organism evidence="2 3">
    <name type="scientific">Mesorhizobium japonicum (strain LMG 29417 / CECT 9101 / MAFF 303099)</name>
    <name type="common">Mesorhizobium loti (strain MAFF 303099)</name>
    <dbReference type="NCBI Taxonomy" id="266835"/>
    <lineage>
        <taxon>Bacteria</taxon>
        <taxon>Pseudomonadati</taxon>
        <taxon>Pseudomonadota</taxon>
        <taxon>Alphaproteobacteria</taxon>
        <taxon>Hyphomicrobiales</taxon>
        <taxon>Phyllobacteriaceae</taxon>
        <taxon>Mesorhizobium</taxon>
    </lineage>
</organism>
<dbReference type="EMBL" id="BA000012">
    <property type="protein sequence ID" value="BAB51098.1"/>
    <property type="molecule type" value="Genomic_DNA"/>
</dbReference>
<dbReference type="Pfam" id="PF07484">
    <property type="entry name" value="Collar"/>
    <property type="match status" value="1"/>
</dbReference>
<dbReference type="InterPro" id="IPR011083">
    <property type="entry name" value="Phage_tail_collar_dom"/>
</dbReference>